<feature type="compositionally biased region" description="Basic residues" evidence="1">
    <location>
        <begin position="82"/>
        <end position="91"/>
    </location>
</feature>
<feature type="region of interest" description="Disordered" evidence="1">
    <location>
        <begin position="60"/>
        <end position="91"/>
    </location>
</feature>
<accession>A0AAD7GUT0</accession>
<reference evidence="2" key="1">
    <citation type="submission" date="2023-03" db="EMBL/GenBank/DDBJ databases">
        <title>Massive genome expansion in bonnet fungi (Mycena s.s.) driven by repeated elements and novel gene families across ecological guilds.</title>
        <authorList>
            <consortium name="Lawrence Berkeley National Laboratory"/>
            <person name="Harder C.B."/>
            <person name="Miyauchi S."/>
            <person name="Viragh M."/>
            <person name="Kuo A."/>
            <person name="Thoen E."/>
            <person name="Andreopoulos B."/>
            <person name="Lu D."/>
            <person name="Skrede I."/>
            <person name="Drula E."/>
            <person name="Henrissat B."/>
            <person name="Morin E."/>
            <person name="Kohler A."/>
            <person name="Barry K."/>
            <person name="LaButti K."/>
            <person name="Morin E."/>
            <person name="Salamov A."/>
            <person name="Lipzen A."/>
            <person name="Mereny Z."/>
            <person name="Hegedus B."/>
            <person name="Baldrian P."/>
            <person name="Stursova M."/>
            <person name="Weitz H."/>
            <person name="Taylor A."/>
            <person name="Grigoriev I.V."/>
            <person name="Nagy L.G."/>
            <person name="Martin F."/>
            <person name="Kauserud H."/>
        </authorList>
    </citation>
    <scope>NUCLEOTIDE SEQUENCE</scope>
    <source>
        <strain evidence="2">CBHHK182m</strain>
    </source>
</reference>
<name>A0AAD7GUT0_9AGAR</name>
<comment type="caution">
    <text evidence="2">The sequence shown here is derived from an EMBL/GenBank/DDBJ whole genome shotgun (WGS) entry which is preliminary data.</text>
</comment>
<protein>
    <submittedName>
        <fullName evidence="2">Uncharacterized protein</fullName>
    </submittedName>
</protein>
<dbReference type="AlphaFoldDB" id="A0AAD7GUT0"/>
<dbReference type="EMBL" id="JARKIB010000472">
    <property type="protein sequence ID" value="KAJ7705627.1"/>
    <property type="molecule type" value="Genomic_DNA"/>
</dbReference>
<gene>
    <name evidence="2" type="ORF">B0H16DRAFT_701845</name>
</gene>
<sequence length="281" mass="31613">MPPAPGTQCCLATQCAQGTVRRVPNVRLACLCVREMGVVRAPSRVVCVREMMVVRAPRRSWAGSPTLHSQASSTPLSPISRPRLHLRPHHPRARRHIWRSCRTRAAGSSSYLEPFARTRAHSTRTRCACGNCCRASSTRARTQLPRSTRADARAEVPGDPRCCTFACRIAAAVHYRVAPSLSHHVLRTHTRTYLRRMSVPISLNILWPGSQNNNTSGIRIWLARWFCRIQGYFEKLMRAASSTRSARATGKAGMEYKLQYSIFKINNRRAVSSEDKTSSFR</sequence>
<proteinExistence type="predicted"/>
<dbReference type="Proteomes" id="UP001215598">
    <property type="component" value="Unassembled WGS sequence"/>
</dbReference>
<evidence type="ECO:0000313" key="3">
    <source>
        <dbReference type="Proteomes" id="UP001215598"/>
    </source>
</evidence>
<keyword evidence="3" id="KW-1185">Reference proteome</keyword>
<organism evidence="2 3">
    <name type="scientific">Mycena metata</name>
    <dbReference type="NCBI Taxonomy" id="1033252"/>
    <lineage>
        <taxon>Eukaryota</taxon>
        <taxon>Fungi</taxon>
        <taxon>Dikarya</taxon>
        <taxon>Basidiomycota</taxon>
        <taxon>Agaricomycotina</taxon>
        <taxon>Agaricomycetes</taxon>
        <taxon>Agaricomycetidae</taxon>
        <taxon>Agaricales</taxon>
        <taxon>Marasmiineae</taxon>
        <taxon>Mycenaceae</taxon>
        <taxon>Mycena</taxon>
    </lineage>
</organism>
<evidence type="ECO:0000313" key="2">
    <source>
        <dbReference type="EMBL" id="KAJ7705627.1"/>
    </source>
</evidence>
<evidence type="ECO:0000256" key="1">
    <source>
        <dbReference type="SAM" id="MobiDB-lite"/>
    </source>
</evidence>